<reference evidence="2 3" key="1">
    <citation type="submission" date="2016-04" db="EMBL/GenBank/DDBJ databases">
        <title>Complete genome sequence of Thermococcus radiotolerans type strain EJ2.</title>
        <authorList>
            <person name="Oger P.M."/>
        </authorList>
    </citation>
    <scope>NUCLEOTIDE SEQUENCE [LARGE SCALE GENOMIC DNA]</scope>
    <source>
        <strain evidence="2 3">EJ2</strain>
    </source>
</reference>
<dbReference type="PANTHER" id="PTHR33933">
    <property type="entry name" value="NUCLEOTIDYLTRANSFERASE"/>
    <property type="match status" value="1"/>
</dbReference>
<evidence type="ECO:0000259" key="1">
    <source>
        <dbReference type="Pfam" id="PF01909"/>
    </source>
</evidence>
<dbReference type="InterPro" id="IPR052548">
    <property type="entry name" value="Type_VII_TA_antitoxin"/>
</dbReference>
<gene>
    <name evidence="2" type="ORF">A3L10_07930</name>
</gene>
<evidence type="ECO:0000313" key="3">
    <source>
        <dbReference type="Proteomes" id="UP000250085"/>
    </source>
</evidence>
<dbReference type="OrthoDB" id="9287at2157"/>
<dbReference type="GeneID" id="33328769"/>
<dbReference type="CDD" id="cd05403">
    <property type="entry name" value="NT_KNTase_like"/>
    <property type="match status" value="1"/>
</dbReference>
<dbReference type="KEGG" id="trl:A3L10_07930"/>
<dbReference type="GO" id="GO:0016779">
    <property type="term" value="F:nucleotidyltransferase activity"/>
    <property type="evidence" value="ECO:0007669"/>
    <property type="project" value="InterPro"/>
</dbReference>
<dbReference type="Proteomes" id="UP000250085">
    <property type="component" value="Chromosome"/>
</dbReference>
<dbReference type="PANTHER" id="PTHR33933:SF3">
    <property type="entry name" value="PROTEIN ADENYLYLTRANSFERASE MJ0604-RELATED"/>
    <property type="match status" value="1"/>
</dbReference>
<keyword evidence="3" id="KW-1185">Reference proteome</keyword>
<accession>A0A2Z2MZ35</accession>
<organism evidence="2 3">
    <name type="scientific">Thermococcus radiotolerans</name>
    <dbReference type="NCBI Taxonomy" id="187880"/>
    <lineage>
        <taxon>Archaea</taxon>
        <taxon>Methanobacteriati</taxon>
        <taxon>Methanobacteriota</taxon>
        <taxon>Thermococci</taxon>
        <taxon>Thermococcales</taxon>
        <taxon>Thermococcaceae</taxon>
        <taxon>Thermococcus</taxon>
    </lineage>
</organism>
<dbReference type="InterPro" id="IPR002934">
    <property type="entry name" value="Polymerase_NTP_transf_dom"/>
</dbReference>
<dbReference type="RefSeq" id="WP_014013154.1">
    <property type="nucleotide sequence ID" value="NZ_CP015106.1"/>
</dbReference>
<dbReference type="Gene3D" id="3.30.460.10">
    <property type="entry name" value="Beta Polymerase, domain 2"/>
    <property type="match status" value="1"/>
</dbReference>
<dbReference type="EMBL" id="CP015106">
    <property type="protein sequence ID" value="ASJ15058.1"/>
    <property type="molecule type" value="Genomic_DNA"/>
</dbReference>
<sequence length="101" mass="11877">MDSRRRALEEFLGFLRENFEGRIEGVYLFGSYARGDYTEESDVDLLVVGDVSLDELIDGIFEVLMKHGVVLNVIVEKREEFERWRETSFHRTVLNEGIRVY</sequence>
<dbReference type="Pfam" id="PF01909">
    <property type="entry name" value="NTP_transf_2"/>
    <property type="match status" value="1"/>
</dbReference>
<dbReference type="SUPFAM" id="SSF81301">
    <property type="entry name" value="Nucleotidyltransferase"/>
    <property type="match status" value="1"/>
</dbReference>
<feature type="domain" description="Polymerase nucleotidyl transferase" evidence="1">
    <location>
        <begin position="8"/>
        <end position="98"/>
    </location>
</feature>
<dbReference type="InterPro" id="IPR043519">
    <property type="entry name" value="NT_sf"/>
</dbReference>
<proteinExistence type="predicted"/>
<evidence type="ECO:0000313" key="2">
    <source>
        <dbReference type="EMBL" id="ASJ15058.1"/>
    </source>
</evidence>
<name>A0A2Z2MZ35_9EURY</name>
<dbReference type="AlphaFoldDB" id="A0A2Z2MZ35"/>
<dbReference type="GeneID" id="11016251"/>
<protein>
    <recommendedName>
        <fullName evidence="1">Polymerase nucleotidyl transferase domain-containing protein</fullName>
    </recommendedName>
</protein>